<dbReference type="GO" id="GO:0006355">
    <property type="term" value="P:regulation of DNA-templated transcription"/>
    <property type="evidence" value="ECO:0007669"/>
    <property type="project" value="InterPro"/>
</dbReference>
<dbReference type="PANTHER" id="PTHR48111:SF2">
    <property type="entry name" value="RESPONSE REGULATOR SAER"/>
    <property type="match status" value="1"/>
</dbReference>
<keyword evidence="6" id="KW-0804">Transcription</keyword>
<evidence type="ECO:0000259" key="10">
    <source>
        <dbReference type="PROSITE" id="PS50110"/>
    </source>
</evidence>
<dbReference type="Pfam" id="PF00072">
    <property type="entry name" value="Response_reg"/>
    <property type="match status" value="1"/>
</dbReference>
<dbReference type="InterPro" id="IPR039420">
    <property type="entry name" value="WalR-like"/>
</dbReference>
<evidence type="ECO:0000256" key="5">
    <source>
        <dbReference type="ARBA" id="ARBA00023125"/>
    </source>
</evidence>
<dbReference type="FunFam" id="3.40.50.2300:FF:000001">
    <property type="entry name" value="DNA-binding response regulator PhoB"/>
    <property type="match status" value="1"/>
</dbReference>
<name>A0A173TZ06_EUBRA</name>
<dbReference type="STRING" id="39490.ERS852448_01777"/>
<sequence>MNEKLLIVDDEKGIVDVLKSYFEMQSFVVYTAYDGETALKQAACHPDLVLLDINMPGMDGLIVCEKIRSHISCPILFLTARIETADKIKGFQVGADDYIIKPFDIDELGARVAAHLRRENRKQGQSELRFFSEMVIDYSKREVFINGTPVNLSKKEFDIVELLSLNAGQVFDRERIYEAVWGLDGEGNSDTIMEHIRKIRSKFTALSHHSYIETVWGVGYKWNG</sequence>
<dbReference type="InterPro" id="IPR001867">
    <property type="entry name" value="OmpR/PhoB-type_DNA-bd"/>
</dbReference>
<dbReference type="Proteomes" id="UP000095492">
    <property type="component" value="Unassembled WGS sequence"/>
</dbReference>
<dbReference type="GO" id="GO:0000156">
    <property type="term" value="F:phosphorelay response regulator activity"/>
    <property type="evidence" value="ECO:0007669"/>
    <property type="project" value="TreeGrafter"/>
</dbReference>
<dbReference type="GeneID" id="97392638"/>
<dbReference type="AlphaFoldDB" id="A0A173TZ06"/>
<evidence type="ECO:0000256" key="7">
    <source>
        <dbReference type="ARBA" id="ARBA00024867"/>
    </source>
</evidence>
<gene>
    <name evidence="12" type="primary">arlR_1</name>
    <name evidence="12" type="ORF">ERS852448_01777</name>
</gene>
<dbReference type="GO" id="GO:0005829">
    <property type="term" value="C:cytosol"/>
    <property type="evidence" value="ECO:0007669"/>
    <property type="project" value="TreeGrafter"/>
</dbReference>
<evidence type="ECO:0000256" key="3">
    <source>
        <dbReference type="ARBA" id="ARBA00023012"/>
    </source>
</evidence>
<evidence type="ECO:0000259" key="11">
    <source>
        <dbReference type="PROSITE" id="PS51755"/>
    </source>
</evidence>
<dbReference type="EMBL" id="CYYA01000011">
    <property type="protein sequence ID" value="CUN08063.1"/>
    <property type="molecule type" value="Genomic_DNA"/>
</dbReference>
<comment type="function">
    <text evidence="7">May play the central regulatory role in sporulation. It may be an element of the effector pathway responsible for the activation of sporulation genes in response to nutritional stress. Spo0A may act in concert with spo0H (a sigma factor) to control the expression of some genes that are critical to the sporulation process.</text>
</comment>
<evidence type="ECO:0000256" key="4">
    <source>
        <dbReference type="ARBA" id="ARBA00023015"/>
    </source>
</evidence>
<dbReference type="SUPFAM" id="SSF52172">
    <property type="entry name" value="CheY-like"/>
    <property type="match status" value="1"/>
</dbReference>
<dbReference type="CDD" id="cd00383">
    <property type="entry name" value="trans_reg_C"/>
    <property type="match status" value="1"/>
</dbReference>
<dbReference type="RefSeq" id="WP_055290344.1">
    <property type="nucleotide sequence ID" value="NZ_CP173382.1"/>
</dbReference>
<dbReference type="FunFam" id="1.10.10.10:FF:000018">
    <property type="entry name" value="DNA-binding response regulator ResD"/>
    <property type="match status" value="1"/>
</dbReference>
<protein>
    <recommendedName>
        <fullName evidence="1">Stage 0 sporulation protein A homolog</fullName>
    </recommendedName>
</protein>
<keyword evidence="3" id="KW-0902">Two-component regulatory system</keyword>
<feature type="DNA-binding region" description="OmpR/PhoB-type" evidence="9">
    <location>
        <begin position="125"/>
        <end position="224"/>
    </location>
</feature>
<evidence type="ECO:0000313" key="13">
    <source>
        <dbReference type="Proteomes" id="UP000095492"/>
    </source>
</evidence>
<evidence type="ECO:0000256" key="6">
    <source>
        <dbReference type="ARBA" id="ARBA00023163"/>
    </source>
</evidence>
<accession>A0A173TZ06</accession>
<dbReference type="OrthoDB" id="9790442at2"/>
<evidence type="ECO:0000256" key="8">
    <source>
        <dbReference type="PROSITE-ProRule" id="PRU00169"/>
    </source>
</evidence>
<dbReference type="CDD" id="cd17574">
    <property type="entry name" value="REC_OmpR"/>
    <property type="match status" value="1"/>
</dbReference>
<keyword evidence="2 8" id="KW-0597">Phosphoprotein</keyword>
<dbReference type="InterPro" id="IPR036388">
    <property type="entry name" value="WH-like_DNA-bd_sf"/>
</dbReference>
<dbReference type="Gene3D" id="1.10.10.10">
    <property type="entry name" value="Winged helix-like DNA-binding domain superfamily/Winged helix DNA-binding domain"/>
    <property type="match status" value="1"/>
</dbReference>
<reference evidence="12 13" key="1">
    <citation type="submission" date="2015-09" db="EMBL/GenBank/DDBJ databases">
        <authorList>
            <consortium name="Pathogen Informatics"/>
        </authorList>
    </citation>
    <scope>NUCLEOTIDE SEQUENCE [LARGE SCALE GENOMIC DNA]</scope>
    <source>
        <strain evidence="12 13">2789STDY5608891</strain>
    </source>
</reference>
<dbReference type="InterPro" id="IPR011006">
    <property type="entry name" value="CheY-like_superfamily"/>
</dbReference>
<organism evidence="12 13">
    <name type="scientific">Eubacterium ramulus</name>
    <dbReference type="NCBI Taxonomy" id="39490"/>
    <lineage>
        <taxon>Bacteria</taxon>
        <taxon>Bacillati</taxon>
        <taxon>Bacillota</taxon>
        <taxon>Clostridia</taxon>
        <taxon>Eubacteriales</taxon>
        <taxon>Eubacteriaceae</taxon>
        <taxon>Eubacterium</taxon>
    </lineage>
</organism>
<evidence type="ECO:0000256" key="9">
    <source>
        <dbReference type="PROSITE-ProRule" id="PRU01091"/>
    </source>
</evidence>
<keyword evidence="4" id="KW-0805">Transcription regulation</keyword>
<proteinExistence type="predicted"/>
<dbReference type="PROSITE" id="PS51755">
    <property type="entry name" value="OMPR_PHOB"/>
    <property type="match status" value="1"/>
</dbReference>
<dbReference type="InterPro" id="IPR001789">
    <property type="entry name" value="Sig_transdc_resp-reg_receiver"/>
</dbReference>
<keyword evidence="5 9" id="KW-0238">DNA-binding</keyword>
<dbReference type="Gene3D" id="6.10.250.690">
    <property type="match status" value="1"/>
</dbReference>
<dbReference type="GO" id="GO:0032993">
    <property type="term" value="C:protein-DNA complex"/>
    <property type="evidence" value="ECO:0007669"/>
    <property type="project" value="TreeGrafter"/>
</dbReference>
<dbReference type="Pfam" id="PF00486">
    <property type="entry name" value="Trans_reg_C"/>
    <property type="match status" value="1"/>
</dbReference>
<dbReference type="PROSITE" id="PS50110">
    <property type="entry name" value="RESPONSE_REGULATORY"/>
    <property type="match status" value="1"/>
</dbReference>
<feature type="domain" description="OmpR/PhoB-type" evidence="11">
    <location>
        <begin position="125"/>
        <end position="224"/>
    </location>
</feature>
<dbReference type="SMART" id="SM00862">
    <property type="entry name" value="Trans_reg_C"/>
    <property type="match status" value="1"/>
</dbReference>
<dbReference type="PANTHER" id="PTHR48111">
    <property type="entry name" value="REGULATOR OF RPOS"/>
    <property type="match status" value="1"/>
</dbReference>
<evidence type="ECO:0000256" key="1">
    <source>
        <dbReference type="ARBA" id="ARBA00018672"/>
    </source>
</evidence>
<dbReference type="GO" id="GO:0000976">
    <property type="term" value="F:transcription cis-regulatory region binding"/>
    <property type="evidence" value="ECO:0007669"/>
    <property type="project" value="TreeGrafter"/>
</dbReference>
<dbReference type="SMART" id="SM00448">
    <property type="entry name" value="REC"/>
    <property type="match status" value="1"/>
</dbReference>
<feature type="modified residue" description="4-aspartylphosphate" evidence="8">
    <location>
        <position position="52"/>
    </location>
</feature>
<evidence type="ECO:0000313" key="12">
    <source>
        <dbReference type="EMBL" id="CUN08063.1"/>
    </source>
</evidence>
<evidence type="ECO:0000256" key="2">
    <source>
        <dbReference type="ARBA" id="ARBA00022553"/>
    </source>
</evidence>
<dbReference type="Gene3D" id="3.40.50.2300">
    <property type="match status" value="1"/>
</dbReference>
<feature type="domain" description="Response regulatory" evidence="10">
    <location>
        <begin position="4"/>
        <end position="116"/>
    </location>
</feature>